<evidence type="ECO:0000313" key="1">
    <source>
        <dbReference type="EMBL" id="KAF5795367.1"/>
    </source>
</evidence>
<comment type="caution">
    <text evidence="1">The sequence shown here is derived from an EMBL/GenBank/DDBJ whole genome shotgun (WGS) entry which is preliminary data.</text>
</comment>
<protein>
    <submittedName>
        <fullName evidence="1">Uncharacterized protein</fullName>
    </submittedName>
</protein>
<sequence length="70" mass="7860">MFEVLEARTMSEAKRHSQVAILTVNETMAYTCTVLAEKAEAVFEKGAHLVEKAAADQVVPFRFNVQYQLV</sequence>
<dbReference type="EMBL" id="MNCJ02000323">
    <property type="protein sequence ID" value="KAF5795367.1"/>
    <property type="molecule type" value="Genomic_DNA"/>
</dbReference>
<dbReference type="Gramene" id="mRNA:HanXRQr2_Chr08g0338851">
    <property type="protein sequence ID" value="mRNA:HanXRQr2_Chr08g0338851"/>
    <property type="gene ID" value="HanXRQr2_Chr08g0338851"/>
</dbReference>
<reference evidence="1" key="1">
    <citation type="journal article" date="2017" name="Nature">
        <title>The sunflower genome provides insights into oil metabolism, flowering and Asterid evolution.</title>
        <authorList>
            <person name="Badouin H."/>
            <person name="Gouzy J."/>
            <person name="Grassa C.J."/>
            <person name="Murat F."/>
            <person name="Staton S.E."/>
            <person name="Cottret L."/>
            <person name="Lelandais-Briere C."/>
            <person name="Owens G.L."/>
            <person name="Carrere S."/>
            <person name="Mayjonade B."/>
            <person name="Legrand L."/>
            <person name="Gill N."/>
            <person name="Kane N.C."/>
            <person name="Bowers J.E."/>
            <person name="Hubner S."/>
            <person name="Bellec A."/>
            <person name="Berard A."/>
            <person name="Berges H."/>
            <person name="Blanchet N."/>
            <person name="Boniface M.C."/>
            <person name="Brunel D."/>
            <person name="Catrice O."/>
            <person name="Chaidir N."/>
            <person name="Claudel C."/>
            <person name="Donnadieu C."/>
            <person name="Faraut T."/>
            <person name="Fievet G."/>
            <person name="Helmstetter N."/>
            <person name="King M."/>
            <person name="Knapp S.J."/>
            <person name="Lai Z."/>
            <person name="Le Paslier M.C."/>
            <person name="Lippi Y."/>
            <person name="Lorenzon L."/>
            <person name="Mandel J.R."/>
            <person name="Marage G."/>
            <person name="Marchand G."/>
            <person name="Marquand E."/>
            <person name="Bret-Mestries E."/>
            <person name="Morien E."/>
            <person name="Nambeesan S."/>
            <person name="Nguyen T."/>
            <person name="Pegot-Espagnet P."/>
            <person name="Pouilly N."/>
            <person name="Raftis F."/>
            <person name="Sallet E."/>
            <person name="Schiex T."/>
            <person name="Thomas J."/>
            <person name="Vandecasteele C."/>
            <person name="Vares D."/>
            <person name="Vear F."/>
            <person name="Vautrin S."/>
            <person name="Crespi M."/>
            <person name="Mangin B."/>
            <person name="Burke J.M."/>
            <person name="Salse J."/>
            <person name="Munos S."/>
            <person name="Vincourt P."/>
            <person name="Rieseberg L.H."/>
            <person name="Langlade N.B."/>
        </authorList>
    </citation>
    <scope>NUCLEOTIDE SEQUENCE</scope>
    <source>
        <tissue evidence="1">Leaves</tissue>
    </source>
</reference>
<accession>A0A9K3NCG9</accession>
<dbReference type="AlphaFoldDB" id="A0A9K3NCG9"/>
<organism evidence="1 2">
    <name type="scientific">Helianthus annuus</name>
    <name type="common">Common sunflower</name>
    <dbReference type="NCBI Taxonomy" id="4232"/>
    <lineage>
        <taxon>Eukaryota</taxon>
        <taxon>Viridiplantae</taxon>
        <taxon>Streptophyta</taxon>
        <taxon>Embryophyta</taxon>
        <taxon>Tracheophyta</taxon>
        <taxon>Spermatophyta</taxon>
        <taxon>Magnoliopsida</taxon>
        <taxon>eudicotyledons</taxon>
        <taxon>Gunneridae</taxon>
        <taxon>Pentapetalae</taxon>
        <taxon>asterids</taxon>
        <taxon>campanulids</taxon>
        <taxon>Asterales</taxon>
        <taxon>Asteraceae</taxon>
        <taxon>Asteroideae</taxon>
        <taxon>Heliantheae alliance</taxon>
        <taxon>Heliantheae</taxon>
        <taxon>Helianthus</taxon>
    </lineage>
</organism>
<name>A0A9K3NCG9_HELAN</name>
<dbReference type="Proteomes" id="UP000215914">
    <property type="component" value="Unassembled WGS sequence"/>
</dbReference>
<proteinExistence type="predicted"/>
<evidence type="ECO:0000313" key="2">
    <source>
        <dbReference type="Proteomes" id="UP000215914"/>
    </source>
</evidence>
<reference evidence="1" key="2">
    <citation type="submission" date="2020-06" db="EMBL/GenBank/DDBJ databases">
        <title>Helianthus annuus Genome sequencing and assembly Release 2.</title>
        <authorList>
            <person name="Gouzy J."/>
            <person name="Langlade N."/>
            <person name="Munos S."/>
        </authorList>
    </citation>
    <scope>NUCLEOTIDE SEQUENCE</scope>
    <source>
        <tissue evidence="1">Leaves</tissue>
    </source>
</reference>
<keyword evidence="2" id="KW-1185">Reference proteome</keyword>
<gene>
    <name evidence="1" type="ORF">HanXRQr2_Chr08g0338851</name>
</gene>